<gene>
    <name evidence="2" type="ORF">PZE19_27050</name>
</gene>
<feature type="signal peptide" evidence="1">
    <location>
        <begin position="1"/>
        <end position="27"/>
    </location>
</feature>
<keyword evidence="3" id="KW-1185">Reference proteome</keyword>
<accession>A0ABT6FIN6</accession>
<dbReference type="Proteomes" id="UP001216907">
    <property type="component" value="Unassembled WGS sequence"/>
</dbReference>
<name>A0ABT6FIN6_9BACT</name>
<evidence type="ECO:0000313" key="3">
    <source>
        <dbReference type="Proteomes" id="UP001216907"/>
    </source>
</evidence>
<dbReference type="RefSeq" id="WP_277863716.1">
    <property type="nucleotide sequence ID" value="NZ_JARRAG010000002.1"/>
</dbReference>
<sequence length="151" mass="16328">MRRSTVRNSLFAFATILAAAAPARAQAVNELKPADLVGGYEIVSGEKFGTPEAADRIKGSTVLFTEDRVVVMDKDSKEVYGASYSIEPGESAAKIKMTSKLADAENQVALGLIDKDGDKVRLIYGLPGAETPREFKTKDKQLMFVLKKKAS</sequence>
<comment type="caution">
    <text evidence="2">The sequence shown here is derived from an EMBL/GenBank/DDBJ whole genome shotgun (WGS) entry which is preliminary data.</text>
</comment>
<proteinExistence type="predicted"/>
<reference evidence="2 3" key="1">
    <citation type="submission" date="2023-03" db="EMBL/GenBank/DDBJ databases">
        <title>Paludisphaera mucosa sp. nov. a novel planctomycete from northern fen.</title>
        <authorList>
            <person name="Ivanova A."/>
        </authorList>
    </citation>
    <scope>NUCLEOTIDE SEQUENCE [LARGE SCALE GENOMIC DNA]</scope>
    <source>
        <strain evidence="2 3">Pla2</strain>
    </source>
</reference>
<protein>
    <recommendedName>
        <fullName evidence="4">TIGR03067 domain-containing protein</fullName>
    </recommendedName>
</protein>
<feature type="chain" id="PRO_5045564817" description="TIGR03067 domain-containing protein" evidence="1">
    <location>
        <begin position="28"/>
        <end position="151"/>
    </location>
</feature>
<keyword evidence="1" id="KW-0732">Signal</keyword>
<evidence type="ECO:0000313" key="2">
    <source>
        <dbReference type="EMBL" id="MDG3007437.1"/>
    </source>
</evidence>
<organism evidence="2 3">
    <name type="scientific">Paludisphaera mucosa</name>
    <dbReference type="NCBI Taxonomy" id="3030827"/>
    <lineage>
        <taxon>Bacteria</taxon>
        <taxon>Pseudomonadati</taxon>
        <taxon>Planctomycetota</taxon>
        <taxon>Planctomycetia</taxon>
        <taxon>Isosphaerales</taxon>
        <taxon>Isosphaeraceae</taxon>
        <taxon>Paludisphaera</taxon>
    </lineage>
</organism>
<evidence type="ECO:0008006" key="4">
    <source>
        <dbReference type="Google" id="ProtNLM"/>
    </source>
</evidence>
<dbReference type="EMBL" id="JARRAG010000002">
    <property type="protein sequence ID" value="MDG3007437.1"/>
    <property type="molecule type" value="Genomic_DNA"/>
</dbReference>
<evidence type="ECO:0000256" key="1">
    <source>
        <dbReference type="SAM" id="SignalP"/>
    </source>
</evidence>